<keyword evidence="3" id="KW-1185">Reference proteome</keyword>
<keyword evidence="1" id="KW-0472">Membrane</keyword>
<keyword evidence="1" id="KW-1133">Transmembrane helix</keyword>
<evidence type="ECO:0000313" key="3">
    <source>
        <dbReference type="Proteomes" id="UP000756530"/>
    </source>
</evidence>
<organism evidence="2 3">
    <name type="scientific">Maritimibacter dapengensis</name>
    <dbReference type="NCBI Taxonomy" id="2836868"/>
    <lineage>
        <taxon>Bacteria</taxon>
        <taxon>Pseudomonadati</taxon>
        <taxon>Pseudomonadota</taxon>
        <taxon>Alphaproteobacteria</taxon>
        <taxon>Rhodobacterales</taxon>
        <taxon>Roseobacteraceae</taxon>
        <taxon>Maritimibacter</taxon>
    </lineage>
</organism>
<evidence type="ECO:0000313" key="2">
    <source>
        <dbReference type="EMBL" id="MBV7377487.1"/>
    </source>
</evidence>
<accession>A0ABS6SX19</accession>
<comment type="caution">
    <text evidence="2">The sequence shown here is derived from an EMBL/GenBank/DDBJ whole genome shotgun (WGS) entry which is preliminary data.</text>
</comment>
<feature type="transmembrane region" description="Helical" evidence="1">
    <location>
        <begin position="12"/>
        <end position="45"/>
    </location>
</feature>
<proteinExistence type="predicted"/>
<dbReference type="EMBL" id="JAHUZE010000001">
    <property type="protein sequence ID" value="MBV7377487.1"/>
    <property type="molecule type" value="Genomic_DNA"/>
</dbReference>
<sequence length="54" mass="5995">MADTKVNVQSSLGMIWFIGWLFTLGFLKLGFFKGLLALLLWPYYIGDTVAGLAP</sequence>
<dbReference type="RefSeq" id="WP_218390373.1">
    <property type="nucleotide sequence ID" value="NZ_JAHUZE010000001.1"/>
</dbReference>
<gene>
    <name evidence="2" type="ORF">KJP28_01015</name>
</gene>
<evidence type="ECO:0000256" key="1">
    <source>
        <dbReference type="SAM" id="Phobius"/>
    </source>
</evidence>
<dbReference type="Proteomes" id="UP000756530">
    <property type="component" value="Unassembled WGS sequence"/>
</dbReference>
<name>A0ABS6SX19_9RHOB</name>
<keyword evidence="1" id="KW-0812">Transmembrane</keyword>
<reference evidence="2 3" key="1">
    <citation type="submission" date="2021-05" db="EMBL/GenBank/DDBJ databases">
        <title>Culturable bacteria isolated from Daya Bay.</title>
        <authorList>
            <person name="Zheng W."/>
            <person name="Yu S."/>
            <person name="Huang Y."/>
        </authorList>
    </citation>
    <scope>NUCLEOTIDE SEQUENCE [LARGE SCALE GENOMIC DNA]</scope>
    <source>
        <strain evidence="2 3">DP4N28-5</strain>
    </source>
</reference>
<protein>
    <submittedName>
        <fullName evidence="2">Uncharacterized protein</fullName>
    </submittedName>
</protein>